<dbReference type="GO" id="GO:0004425">
    <property type="term" value="F:indole-3-glycerol-phosphate synthase activity"/>
    <property type="evidence" value="ECO:0007669"/>
    <property type="project" value="UniProtKB-EC"/>
</dbReference>
<dbReference type="EMBL" id="AVOT02020870">
    <property type="protein sequence ID" value="MBW0509309.1"/>
    <property type="molecule type" value="Genomic_DNA"/>
</dbReference>
<dbReference type="InterPro" id="IPR001468">
    <property type="entry name" value="Indole-3-GlycerolPSynthase_CS"/>
</dbReference>
<dbReference type="CDD" id="cd00331">
    <property type="entry name" value="IGPS"/>
    <property type="match status" value="1"/>
</dbReference>
<evidence type="ECO:0000259" key="19">
    <source>
        <dbReference type="Pfam" id="PF00117"/>
    </source>
</evidence>
<comment type="caution">
    <text evidence="22">The sequence shown here is derived from an EMBL/GenBank/DDBJ whole genome shotgun (WGS) entry which is preliminary data.</text>
</comment>
<evidence type="ECO:0000256" key="4">
    <source>
        <dbReference type="ARBA" id="ARBA00004664"/>
    </source>
</evidence>
<dbReference type="PROSITE" id="PS00614">
    <property type="entry name" value="IGPS"/>
    <property type="match status" value="1"/>
</dbReference>
<dbReference type="Pfam" id="PF00697">
    <property type="entry name" value="PRAI"/>
    <property type="match status" value="1"/>
</dbReference>
<dbReference type="EC" id="4.1.1.48" evidence="8"/>
<evidence type="ECO:0000313" key="22">
    <source>
        <dbReference type="EMBL" id="MBW0509309.1"/>
    </source>
</evidence>
<comment type="catalytic activity">
    <reaction evidence="2">
        <text>1-(2-carboxyphenylamino)-1-deoxy-D-ribulose 5-phosphate + H(+) = (1S,2R)-1-C-(indol-3-yl)glycerol 3-phosphate + CO2 + H2O</text>
        <dbReference type="Rhea" id="RHEA:23476"/>
        <dbReference type="ChEBI" id="CHEBI:15377"/>
        <dbReference type="ChEBI" id="CHEBI:15378"/>
        <dbReference type="ChEBI" id="CHEBI:16526"/>
        <dbReference type="ChEBI" id="CHEBI:58613"/>
        <dbReference type="ChEBI" id="CHEBI:58866"/>
        <dbReference type="EC" id="4.1.1.48"/>
    </reaction>
</comment>
<dbReference type="Pfam" id="PF00218">
    <property type="entry name" value="IGPS"/>
    <property type="match status" value="1"/>
</dbReference>
<keyword evidence="23" id="KW-1185">Reference proteome</keyword>
<keyword evidence="15" id="KW-0413">Isomerase</keyword>
<dbReference type="NCBIfam" id="TIGR00566">
    <property type="entry name" value="trpG_papA"/>
    <property type="match status" value="1"/>
</dbReference>
<evidence type="ECO:0000256" key="9">
    <source>
        <dbReference type="ARBA" id="ARBA00012572"/>
    </source>
</evidence>
<dbReference type="PRINTS" id="PR00096">
    <property type="entry name" value="GATASE"/>
</dbReference>
<dbReference type="InterPro" id="IPR017926">
    <property type="entry name" value="GATASE"/>
</dbReference>
<evidence type="ECO:0000256" key="11">
    <source>
        <dbReference type="ARBA" id="ARBA00022605"/>
    </source>
</evidence>
<sequence length="800" mass="88281">MASMATGIDSNRQQTRVLMIDNYDSFTWNLYQYLCLLGAHVTVVRSQASSLEELLLDHPDISHLVISPGPGHPSTDSGISIPVLHHYAGKIPILGICMGLQCIYSAFGGRVTTIGEIVHGKTSTVIHDQKSLFKDLPQAIQCTRYHSLAGLSGTLPSELEITCWTHPNSNSNSSNNQSLAFDQHSSIIMGVRHKLYTIEAVQYHPESILSEEGKSFLKNFLKLKGGKWSDNPEFFVSNDSINSQSASSSIPTILQKICKQRLLDIQLSKSIPGTSPRDLQRKLNANLVPTQVDFYQRLRQGKTFEVALMAEIKRASPSKGSFVTDLTPTLPQISRSYAAAGASVISVLTEPTWFKGTLLDMLEVRLALEHIPNRPAILRKDFILDPYQIDEARCHGADTVLLIVACLSKHQLINLFNHAKSLGMEPLVEVNNPEELHLALQIGARVIGVNNRNLHDFKVDMKTTSNLLTVFQQLKSESSLIKDEIIFCALSGISTRADVERYAHEGVAAVLVGESMMKAKNKVEFVQELFGTVQPLSSNKSFKPLVKICGIKTPEMAIQASQAGADFIGLIFVQKSRRYVTPDQANCIINAVRASRHTNLNSSTSRSKLITNDWFSLQTSRLLSTASDRKPLFVGVFQDASLDEIEMLIQQVPIDLIQLHGQEPIGLSKFLSLPVIKTFHVSADIDGSTNSNQLTQAFQTGYHAIPLLDSQVANQKGGTGKTFDWMKVKDIVIDQQDTSITKLNNGYYPLILAGGLNHDNVLKAIESLQPFIIDVSGGVEDANGEKDVEKINKFIKLVKF</sequence>
<evidence type="ECO:0000256" key="6">
    <source>
        <dbReference type="ARBA" id="ARBA00004873"/>
    </source>
</evidence>
<comment type="pathway">
    <text evidence="4">Amino-acid biosynthesis; L-tryptophan biosynthesis; L-tryptophan from chorismate: step 3/5.</text>
</comment>
<dbReference type="FunFam" id="3.40.50.880:FF:000031">
    <property type="entry name" value="Multifunctional tryptophan biosynthesis protein"/>
    <property type="match status" value="1"/>
</dbReference>
<proteinExistence type="inferred from homology"/>
<feature type="domain" description="Indole-3-glycerol phosphate synthase" evidence="20">
    <location>
        <begin position="254"/>
        <end position="529"/>
    </location>
</feature>
<dbReference type="Gene3D" id="3.40.50.880">
    <property type="match status" value="1"/>
</dbReference>
<dbReference type="GO" id="GO:0004049">
    <property type="term" value="F:anthranilate synthase activity"/>
    <property type="evidence" value="ECO:0007669"/>
    <property type="project" value="UniProtKB-EC"/>
</dbReference>
<keyword evidence="12" id="KW-0822">Tryptophan biosynthesis</keyword>
<evidence type="ECO:0000256" key="10">
    <source>
        <dbReference type="ARBA" id="ARBA00018819"/>
    </source>
</evidence>
<dbReference type="InterPro" id="IPR050472">
    <property type="entry name" value="Anth_synth/Amidotransfase"/>
</dbReference>
<dbReference type="InterPro" id="IPR029062">
    <property type="entry name" value="Class_I_gatase-like"/>
</dbReference>
<comment type="function">
    <text evidence="3">Trifunctional enzyme bearing the Gln amidotransferase (GATase) domain of anthranilate synthase, indole-glycerolphosphate synthase, and phosphoribosylanthranilate isomerase activities.</text>
</comment>
<comment type="pathway">
    <text evidence="5">Amino-acid biosynthesis; L-tryptophan biosynthesis; L-tryptophan from chorismate: step 4/5.</text>
</comment>
<dbReference type="Gene3D" id="3.20.20.70">
    <property type="entry name" value="Aldolase class I"/>
    <property type="match status" value="2"/>
</dbReference>
<evidence type="ECO:0000259" key="21">
    <source>
        <dbReference type="Pfam" id="PF00697"/>
    </source>
</evidence>
<evidence type="ECO:0000256" key="18">
    <source>
        <dbReference type="ARBA" id="ARBA00047683"/>
    </source>
</evidence>
<feature type="domain" description="N-(5'phosphoribosyl) anthranilate isomerase (PRAI)" evidence="21">
    <location>
        <begin position="613"/>
        <end position="796"/>
    </location>
</feature>
<reference evidence="22" key="1">
    <citation type="submission" date="2021-03" db="EMBL/GenBank/DDBJ databases">
        <title>Draft genome sequence of rust myrtle Austropuccinia psidii MF-1, a brazilian biotype.</title>
        <authorList>
            <person name="Quecine M.C."/>
            <person name="Pachon D.M.R."/>
            <person name="Bonatelli M.L."/>
            <person name="Correr F.H."/>
            <person name="Franceschini L.M."/>
            <person name="Leite T.F."/>
            <person name="Margarido G.R.A."/>
            <person name="Almeida C.A."/>
            <person name="Ferrarezi J.A."/>
            <person name="Labate C.A."/>
        </authorList>
    </citation>
    <scope>NUCLEOTIDE SEQUENCE</scope>
    <source>
        <strain evidence="22">MF-1</strain>
    </source>
</reference>
<dbReference type="InterPro" id="IPR001240">
    <property type="entry name" value="PRAI_dom"/>
</dbReference>
<dbReference type="InterPro" id="IPR006221">
    <property type="entry name" value="TrpG/PapA_dom"/>
</dbReference>
<dbReference type="PANTHER" id="PTHR43418:SF4">
    <property type="entry name" value="MULTIFUNCTIONAL TRYPTOPHAN BIOSYNTHESIS PROTEIN"/>
    <property type="match status" value="1"/>
</dbReference>
<dbReference type="GO" id="GO:0000162">
    <property type="term" value="P:L-tryptophan biosynthetic process"/>
    <property type="evidence" value="ECO:0007669"/>
    <property type="project" value="UniProtKB-KW"/>
</dbReference>
<dbReference type="InterPro" id="IPR013798">
    <property type="entry name" value="Indole-3-glycerol_P_synth_dom"/>
</dbReference>
<dbReference type="InterPro" id="IPR011060">
    <property type="entry name" value="RibuloseP-bd_barrel"/>
</dbReference>
<dbReference type="Pfam" id="PF00117">
    <property type="entry name" value="GATase"/>
    <property type="match status" value="1"/>
</dbReference>
<accession>A0A9Q3DU38</accession>
<dbReference type="PRINTS" id="PR00097">
    <property type="entry name" value="ANTSNTHASEII"/>
</dbReference>
<dbReference type="EC" id="4.1.3.27" evidence="7"/>
<dbReference type="PROSITE" id="PS51273">
    <property type="entry name" value="GATASE_TYPE_1"/>
    <property type="match status" value="1"/>
</dbReference>
<keyword evidence="16" id="KW-0456">Lyase</keyword>
<dbReference type="OrthoDB" id="524799at2759"/>
<dbReference type="PANTHER" id="PTHR43418">
    <property type="entry name" value="MULTIFUNCTIONAL TRYPTOPHAN BIOSYNTHESIS PROTEIN-RELATED"/>
    <property type="match status" value="1"/>
</dbReference>
<dbReference type="EC" id="5.3.1.24" evidence="9"/>
<dbReference type="CDD" id="cd01743">
    <property type="entry name" value="GATase1_Anthranilate_Synthase"/>
    <property type="match status" value="1"/>
</dbReference>
<comment type="catalytic activity">
    <reaction evidence="18">
        <text>chorismate + L-glutamine = anthranilate + pyruvate + L-glutamate + H(+)</text>
        <dbReference type="Rhea" id="RHEA:21732"/>
        <dbReference type="ChEBI" id="CHEBI:15361"/>
        <dbReference type="ChEBI" id="CHEBI:15378"/>
        <dbReference type="ChEBI" id="CHEBI:16567"/>
        <dbReference type="ChEBI" id="CHEBI:29748"/>
        <dbReference type="ChEBI" id="CHEBI:29985"/>
        <dbReference type="ChEBI" id="CHEBI:58359"/>
        <dbReference type="EC" id="4.1.3.27"/>
    </reaction>
</comment>
<dbReference type="GO" id="GO:0004640">
    <property type="term" value="F:phosphoribosylanthranilate isomerase activity"/>
    <property type="evidence" value="ECO:0007669"/>
    <property type="project" value="UniProtKB-EC"/>
</dbReference>
<evidence type="ECO:0000256" key="8">
    <source>
        <dbReference type="ARBA" id="ARBA00012362"/>
    </source>
</evidence>
<evidence type="ECO:0000256" key="17">
    <source>
        <dbReference type="ARBA" id="ARBA00023268"/>
    </source>
</evidence>
<dbReference type="InterPro" id="IPR013785">
    <property type="entry name" value="Aldolase_TIM"/>
</dbReference>
<dbReference type="FunFam" id="3.20.20.70:FF:000136">
    <property type="entry name" value="Multifunctional tryptophan biosynthesis protein"/>
    <property type="match status" value="1"/>
</dbReference>
<name>A0A9Q3DU38_9BASI</name>
<evidence type="ECO:0000259" key="20">
    <source>
        <dbReference type="Pfam" id="PF00218"/>
    </source>
</evidence>
<keyword evidence="13" id="KW-0315">Glutamine amidotransferase</keyword>
<comment type="pathway">
    <text evidence="6">Amino-acid biosynthesis; L-tryptophan biosynthesis; L-tryptophan from chorismate: step 1/5.</text>
</comment>
<dbReference type="AlphaFoldDB" id="A0A9Q3DU38"/>
<organism evidence="22 23">
    <name type="scientific">Austropuccinia psidii MF-1</name>
    <dbReference type="NCBI Taxonomy" id="1389203"/>
    <lineage>
        <taxon>Eukaryota</taxon>
        <taxon>Fungi</taxon>
        <taxon>Dikarya</taxon>
        <taxon>Basidiomycota</taxon>
        <taxon>Pucciniomycotina</taxon>
        <taxon>Pucciniomycetes</taxon>
        <taxon>Pucciniales</taxon>
        <taxon>Sphaerophragmiaceae</taxon>
        <taxon>Austropuccinia</taxon>
    </lineage>
</organism>
<dbReference type="SUPFAM" id="SSF52317">
    <property type="entry name" value="Class I glutamine amidotransferase-like"/>
    <property type="match status" value="1"/>
</dbReference>
<dbReference type="GO" id="GO:0005829">
    <property type="term" value="C:cytosol"/>
    <property type="evidence" value="ECO:0007669"/>
    <property type="project" value="TreeGrafter"/>
</dbReference>
<dbReference type="Proteomes" id="UP000765509">
    <property type="component" value="Unassembled WGS sequence"/>
</dbReference>
<evidence type="ECO:0000256" key="13">
    <source>
        <dbReference type="ARBA" id="ARBA00022962"/>
    </source>
</evidence>
<evidence type="ECO:0000256" key="7">
    <source>
        <dbReference type="ARBA" id="ARBA00012266"/>
    </source>
</evidence>
<keyword evidence="11" id="KW-0028">Amino-acid biosynthesis</keyword>
<comment type="catalytic activity">
    <reaction evidence="1">
        <text>N-(5-phospho-beta-D-ribosyl)anthranilate = 1-(2-carboxyphenylamino)-1-deoxy-D-ribulose 5-phosphate</text>
        <dbReference type="Rhea" id="RHEA:21540"/>
        <dbReference type="ChEBI" id="CHEBI:18277"/>
        <dbReference type="ChEBI" id="CHEBI:58613"/>
        <dbReference type="EC" id="5.3.1.24"/>
    </reaction>
</comment>
<evidence type="ECO:0000256" key="12">
    <source>
        <dbReference type="ARBA" id="ARBA00022822"/>
    </source>
</evidence>
<feature type="domain" description="Glutamine amidotransferase" evidence="19">
    <location>
        <begin position="18"/>
        <end position="221"/>
    </location>
</feature>
<dbReference type="CDD" id="cd00405">
    <property type="entry name" value="PRAI"/>
    <property type="match status" value="1"/>
</dbReference>
<evidence type="ECO:0000256" key="14">
    <source>
        <dbReference type="ARBA" id="ARBA00023141"/>
    </source>
</evidence>
<dbReference type="HAMAP" id="MF_00135">
    <property type="entry name" value="PRAI"/>
    <property type="match status" value="1"/>
</dbReference>
<gene>
    <name evidence="22" type="ORF">O181_049024</name>
</gene>
<keyword evidence="14" id="KW-0057">Aromatic amino acid biosynthesis</keyword>
<evidence type="ECO:0000256" key="5">
    <source>
        <dbReference type="ARBA" id="ARBA00004696"/>
    </source>
</evidence>
<evidence type="ECO:0000256" key="2">
    <source>
        <dbReference type="ARBA" id="ARBA00001633"/>
    </source>
</evidence>
<evidence type="ECO:0000256" key="1">
    <source>
        <dbReference type="ARBA" id="ARBA00001164"/>
    </source>
</evidence>
<protein>
    <recommendedName>
        <fullName evidence="10">Multifunctional tryptophan biosynthesis protein</fullName>
        <ecNumber evidence="8">4.1.1.48</ecNumber>
        <ecNumber evidence="7">4.1.3.27</ecNumber>
        <ecNumber evidence="9">5.3.1.24</ecNumber>
    </recommendedName>
</protein>
<evidence type="ECO:0000256" key="3">
    <source>
        <dbReference type="ARBA" id="ARBA00003272"/>
    </source>
</evidence>
<evidence type="ECO:0000256" key="16">
    <source>
        <dbReference type="ARBA" id="ARBA00023239"/>
    </source>
</evidence>
<evidence type="ECO:0000313" key="23">
    <source>
        <dbReference type="Proteomes" id="UP000765509"/>
    </source>
</evidence>
<keyword evidence="17" id="KW-0511">Multifunctional enzyme</keyword>
<dbReference type="SUPFAM" id="SSF51366">
    <property type="entry name" value="Ribulose-phoshate binding barrel"/>
    <property type="match status" value="2"/>
</dbReference>
<evidence type="ECO:0000256" key="15">
    <source>
        <dbReference type="ARBA" id="ARBA00023235"/>
    </source>
</evidence>